<proteinExistence type="predicted"/>
<evidence type="ECO:0000313" key="3">
    <source>
        <dbReference type="Proteomes" id="UP001156614"/>
    </source>
</evidence>
<dbReference type="Proteomes" id="UP001156614">
    <property type="component" value="Unassembled WGS sequence"/>
</dbReference>
<feature type="region of interest" description="Disordered" evidence="1">
    <location>
        <begin position="50"/>
        <end position="103"/>
    </location>
</feature>
<keyword evidence="3" id="KW-1185">Reference proteome</keyword>
<protein>
    <recommendedName>
        <fullName evidence="4">Transposase</fullName>
    </recommendedName>
</protein>
<evidence type="ECO:0000313" key="2">
    <source>
        <dbReference type="EMBL" id="GLQ64247.1"/>
    </source>
</evidence>
<name>A0AAV5NKA4_9PROT</name>
<organism evidence="2 3">
    <name type="scientific">Gluconobacter cerinus</name>
    <dbReference type="NCBI Taxonomy" id="38307"/>
    <lineage>
        <taxon>Bacteria</taxon>
        <taxon>Pseudomonadati</taxon>
        <taxon>Pseudomonadota</taxon>
        <taxon>Alphaproteobacteria</taxon>
        <taxon>Acetobacterales</taxon>
        <taxon>Acetobacteraceae</taxon>
        <taxon>Gluconobacter</taxon>
    </lineage>
</organism>
<dbReference type="EMBL" id="BSNU01000011">
    <property type="protein sequence ID" value="GLQ64247.1"/>
    <property type="molecule type" value="Genomic_DNA"/>
</dbReference>
<sequence length="103" mass="11741">MIDERLFCERLTQANAIDGLFNRFDAILRNAGYLPMSGQILNATLVATPKQRNTNAEKSDLRAGSSPEDWRDKPAKQSHNDRQAHRTVNQITKSQKSEPRYLN</sequence>
<accession>A0AAV5NKA4</accession>
<comment type="caution">
    <text evidence="2">The sequence shown here is derived from an EMBL/GenBank/DDBJ whole genome shotgun (WGS) entry which is preliminary data.</text>
</comment>
<dbReference type="AlphaFoldDB" id="A0AAV5NKA4"/>
<evidence type="ECO:0008006" key="4">
    <source>
        <dbReference type="Google" id="ProtNLM"/>
    </source>
</evidence>
<feature type="compositionally biased region" description="Basic and acidic residues" evidence="1">
    <location>
        <begin position="68"/>
        <end position="84"/>
    </location>
</feature>
<gene>
    <name evidence="2" type="ORF">GCM10007867_30940</name>
</gene>
<reference evidence="3" key="1">
    <citation type="journal article" date="2019" name="Int. J. Syst. Evol. Microbiol.">
        <title>The Global Catalogue of Microorganisms (GCM) 10K type strain sequencing project: providing services to taxonomists for standard genome sequencing and annotation.</title>
        <authorList>
            <consortium name="The Broad Institute Genomics Platform"/>
            <consortium name="The Broad Institute Genome Sequencing Center for Infectious Disease"/>
            <person name="Wu L."/>
            <person name="Ma J."/>
        </authorList>
    </citation>
    <scope>NUCLEOTIDE SEQUENCE [LARGE SCALE GENOMIC DNA]</scope>
    <source>
        <strain evidence="3">NBRC 3267</strain>
    </source>
</reference>
<evidence type="ECO:0000256" key="1">
    <source>
        <dbReference type="SAM" id="MobiDB-lite"/>
    </source>
</evidence>